<name>A0A6H9T164_9BURK</name>
<dbReference type="EMBL" id="VZOJ01000002">
    <property type="protein sequence ID" value="KAB0644515.1"/>
    <property type="molecule type" value="Genomic_DNA"/>
</dbReference>
<dbReference type="PANTHER" id="PTHR13847">
    <property type="entry name" value="SARCOSINE DEHYDROGENASE-RELATED"/>
    <property type="match status" value="1"/>
</dbReference>
<dbReference type="PANTHER" id="PTHR13847:SF280">
    <property type="entry name" value="D-AMINO ACID DEHYDROGENASE"/>
    <property type="match status" value="1"/>
</dbReference>
<accession>A0A6H9T164</accession>
<dbReference type="SUPFAM" id="SSF51905">
    <property type="entry name" value="FAD/NAD(P)-binding domain"/>
    <property type="match status" value="1"/>
</dbReference>
<keyword evidence="3" id="KW-0560">Oxidoreductase</keyword>
<dbReference type="GO" id="GO:0005737">
    <property type="term" value="C:cytoplasm"/>
    <property type="evidence" value="ECO:0007669"/>
    <property type="project" value="TreeGrafter"/>
</dbReference>
<dbReference type="Proteomes" id="UP000494222">
    <property type="component" value="Unassembled WGS sequence"/>
</dbReference>
<dbReference type="Proteomes" id="UP000430232">
    <property type="component" value="Unassembled WGS sequence"/>
</dbReference>
<comment type="similarity">
    <text evidence="2">Belongs to the DadA oxidoreductase family.</text>
</comment>
<dbReference type="AlphaFoldDB" id="A0A6H9T164"/>
<reference evidence="5 7" key="1">
    <citation type="submission" date="2019-09" db="EMBL/GenBank/DDBJ databases">
        <title>Draft genome sequences of 48 bacterial type strains from the CCUG.</title>
        <authorList>
            <person name="Tunovic T."/>
            <person name="Pineiro-Iglesias B."/>
            <person name="Unosson C."/>
            <person name="Inganas E."/>
            <person name="Ohlen M."/>
            <person name="Cardew S."/>
            <person name="Jensie-Markopoulos S."/>
            <person name="Salva-Serra F."/>
            <person name="Jaen-Luchoro D."/>
            <person name="Karlsson R."/>
            <person name="Svensson-Stadler L."/>
            <person name="Chun J."/>
            <person name="Moore E."/>
        </authorList>
    </citation>
    <scope>NUCLEOTIDE SEQUENCE [LARGE SCALE GENOMIC DNA]</scope>
    <source>
        <strain evidence="5 7">CCUG 54555</strain>
    </source>
</reference>
<dbReference type="GO" id="GO:0008718">
    <property type="term" value="F:D-amino-acid dehydrogenase activity"/>
    <property type="evidence" value="ECO:0007669"/>
    <property type="project" value="TreeGrafter"/>
</dbReference>
<evidence type="ECO:0000313" key="5">
    <source>
        <dbReference type="EMBL" id="KAB0644515.1"/>
    </source>
</evidence>
<dbReference type="EMBL" id="CABVPL010000004">
    <property type="protein sequence ID" value="VWB24054.1"/>
    <property type="molecule type" value="Genomic_DNA"/>
</dbReference>
<feature type="domain" description="FAD dependent oxidoreductase" evidence="4">
    <location>
        <begin position="27"/>
        <end position="421"/>
    </location>
</feature>
<dbReference type="GeneID" id="99788241"/>
<evidence type="ECO:0000259" key="4">
    <source>
        <dbReference type="Pfam" id="PF01266"/>
    </source>
</evidence>
<evidence type="ECO:0000313" key="8">
    <source>
        <dbReference type="Proteomes" id="UP000494222"/>
    </source>
</evidence>
<dbReference type="RefSeq" id="WP_151062547.1">
    <property type="nucleotide sequence ID" value="NZ_CABVPL010000004.1"/>
</dbReference>
<evidence type="ECO:0000256" key="3">
    <source>
        <dbReference type="ARBA" id="ARBA00023002"/>
    </source>
</evidence>
<sequence>MIAKPTPTIRQPLERIHANDPLPVKADVVIIGAGIIGASAAWELASRGVKVVLLEKGLIGAEQSSRNWGWCRQQGRDPKELELARLSLQIWPSLSEKLRKDIGFKQCGVTFLTDSEAEAATWVEWMKEARPKGIASRMLSAEEAQRVAPGNSSIKWIAGLTTDSDGRAEPSRVAPFLAQAARELGATVVESCAVRDVERTNGRISGVQTEKGFIGCTSVVVAAGAWTALFLRKLGVSFPQAYVNASVAKTRATDVSIDSCLAMPAVSVRSGEDSGLVVAKSGRGTVDITPSMIRNAFRFFPTYLLRRKAVKLRLSTEFWRQWRMEHAYMSKSISPFESKRVLDPAPDLALLNSALEEVKRAYPALAHLTIERTWGGVIDSMPDAVPVISAVDSVPGLVVASGFSGHGFGVGPGAGSAIAALVLGNRSSIDLSPFRYSRITDGTKLQPHPIF</sequence>
<evidence type="ECO:0000256" key="1">
    <source>
        <dbReference type="ARBA" id="ARBA00004960"/>
    </source>
</evidence>
<evidence type="ECO:0000313" key="6">
    <source>
        <dbReference type="EMBL" id="VWB24054.1"/>
    </source>
</evidence>
<proteinExistence type="inferred from homology"/>
<gene>
    <name evidence="6" type="ORF">BLA24064_00973</name>
    <name evidence="5" type="ORF">F7R21_01560</name>
</gene>
<dbReference type="OrthoDB" id="9815989at2"/>
<dbReference type="Pfam" id="PF01266">
    <property type="entry name" value="DAO"/>
    <property type="match status" value="1"/>
</dbReference>
<dbReference type="Gene3D" id="3.30.9.10">
    <property type="entry name" value="D-Amino Acid Oxidase, subunit A, domain 2"/>
    <property type="match status" value="2"/>
</dbReference>
<protein>
    <submittedName>
        <fullName evidence="5">FAD-binding oxidoreductase</fullName>
    </submittedName>
    <submittedName>
        <fullName evidence="6">Putative FAD dependent oxidoreductase</fullName>
    </submittedName>
</protein>
<dbReference type="GO" id="GO:0005886">
    <property type="term" value="C:plasma membrane"/>
    <property type="evidence" value="ECO:0007669"/>
    <property type="project" value="TreeGrafter"/>
</dbReference>
<dbReference type="InterPro" id="IPR036188">
    <property type="entry name" value="FAD/NAD-bd_sf"/>
</dbReference>
<dbReference type="Gene3D" id="3.50.50.60">
    <property type="entry name" value="FAD/NAD(P)-binding domain"/>
    <property type="match status" value="2"/>
</dbReference>
<evidence type="ECO:0000313" key="7">
    <source>
        <dbReference type="Proteomes" id="UP000430232"/>
    </source>
</evidence>
<evidence type="ECO:0000256" key="2">
    <source>
        <dbReference type="ARBA" id="ARBA00009410"/>
    </source>
</evidence>
<keyword evidence="7" id="KW-1185">Reference proteome</keyword>
<comment type="pathway">
    <text evidence="1">Amino-acid degradation; D-alanine degradation; NH(3) and pyruvate from D-alanine: step 1/1.</text>
</comment>
<dbReference type="GO" id="GO:0055130">
    <property type="term" value="P:D-alanine catabolic process"/>
    <property type="evidence" value="ECO:0007669"/>
    <property type="project" value="TreeGrafter"/>
</dbReference>
<organism evidence="5 7">
    <name type="scientific">Burkholderia latens</name>
    <dbReference type="NCBI Taxonomy" id="488446"/>
    <lineage>
        <taxon>Bacteria</taxon>
        <taxon>Pseudomonadati</taxon>
        <taxon>Pseudomonadota</taxon>
        <taxon>Betaproteobacteria</taxon>
        <taxon>Burkholderiales</taxon>
        <taxon>Burkholderiaceae</taxon>
        <taxon>Burkholderia</taxon>
        <taxon>Burkholderia cepacia complex</taxon>
    </lineage>
</organism>
<reference evidence="6 8" key="2">
    <citation type="submission" date="2019-09" db="EMBL/GenBank/DDBJ databases">
        <authorList>
            <person name="Depoorter E."/>
        </authorList>
    </citation>
    <scope>NUCLEOTIDE SEQUENCE [LARGE SCALE GENOMIC DNA]</scope>
    <source>
        <strain evidence="6">LMG 24064</strain>
    </source>
</reference>
<dbReference type="InterPro" id="IPR006076">
    <property type="entry name" value="FAD-dep_OxRdtase"/>
</dbReference>